<dbReference type="Proteomes" id="UP000663629">
    <property type="component" value="Chromosome 2"/>
</dbReference>
<dbReference type="SUPFAM" id="SSF53474">
    <property type="entry name" value="alpha/beta-Hydrolases"/>
    <property type="match status" value="1"/>
</dbReference>
<dbReference type="Pfam" id="PF07859">
    <property type="entry name" value="Abhydrolase_3"/>
    <property type="match status" value="1"/>
</dbReference>
<feature type="domain" description="Alpha/beta hydrolase fold-3" evidence="2">
    <location>
        <begin position="67"/>
        <end position="174"/>
    </location>
</feature>
<evidence type="ECO:0000313" key="4">
    <source>
        <dbReference type="Proteomes" id="UP000663629"/>
    </source>
</evidence>
<evidence type="ECO:0000256" key="1">
    <source>
        <dbReference type="ARBA" id="ARBA00022801"/>
    </source>
</evidence>
<dbReference type="InterPro" id="IPR029058">
    <property type="entry name" value="AB_hydrolase_fold"/>
</dbReference>
<dbReference type="PANTHER" id="PTHR48081">
    <property type="entry name" value="AB HYDROLASE SUPERFAMILY PROTEIN C4A8.06C"/>
    <property type="match status" value="1"/>
</dbReference>
<dbReference type="GO" id="GO:0016787">
    <property type="term" value="F:hydrolase activity"/>
    <property type="evidence" value="ECO:0007669"/>
    <property type="project" value="UniProtKB-KW"/>
</dbReference>
<evidence type="ECO:0000259" key="2">
    <source>
        <dbReference type="Pfam" id="PF07859"/>
    </source>
</evidence>
<sequence length="270" mass="28938">MITDWTDAYANTPHIPDGAAFPARWAAEAAAFRARSDVVARLDLACGAAARLRADLFLPEGPSRGLVIFVHGGFWMQFGKDWWSHLAAGPLARGWAVAIPQYVLAPAARIGAITGQIAAALHRLAEEVAGPILLAGHSAGGQLVTRMVCRDVALPDRLRARIRHVLSISGLHDLRPLLRTDLNATLRLDPAEARAESPALAEPVPGTRLTTWVGTVERPEFIRQSALLANIWTGLGAETRVVEAPGRHHFDVVAPLADPDSPLCRALLSG</sequence>
<organism evidence="3 4">
    <name type="scientific">Paracoccus methylovorus</name>
    <dbReference type="NCBI Taxonomy" id="2812658"/>
    <lineage>
        <taxon>Bacteria</taxon>
        <taxon>Pseudomonadati</taxon>
        <taxon>Pseudomonadota</taxon>
        <taxon>Alphaproteobacteria</taxon>
        <taxon>Rhodobacterales</taxon>
        <taxon>Paracoccaceae</taxon>
        <taxon>Paracoccus</taxon>
    </lineage>
</organism>
<proteinExistence type="predicted"/>
<evidence type="ECO:0000313" key="3">
    <source>
        <dbReference type="EMBL" id="QRZ15140.1"/>
    </source>
</evidence>
<protein>
    <submittedName>
        <fullName evidence="3">Alpha/beta hydrolase</fullName>
    </submittedName>
</protein>
<gene>
    <name evidence="3" type="ORF">JWJ88_19615</name>
</gene>
<dbReference type="PANTHER" id="PTHR48081:SF33">
    <property type="entry name" value="KYNURENINE FORMAMIDASE"/>
    <property type="match status" value="1"/>
</dbReference>
<accession>A0ABX7JMC9</accession>
<dbReference type="InterPro" id="IPR013094">
    <property type="entry name" value="AB_hydrolase_3"/>
</dbReference>
<dbReference type="Gene3D" id="3.40.50.1820">
    <property type="entry name" value="alpha/beta hydrolase"/>
    <property type="match status" value="1"/>
</dbReference>
<dbReference type="RefSeq" id="WP_205296099.1">
    <property type="nucleotide sequence ID" value="NZ_CP070371.1"/>
</dbReference>
<name>A0ABX7JMC9_9RHOB</name>
<reference evidence="3 4" key="1">
    <citation type="submission" date="2021-02" db="EMBL/GenBank/DDBJ databases">
        <title>Paracoccus methylovroum sp.nov., a new methanol and methylamine utilizing methylotrophic denitrifer.</title>
        <authorList>
            <person name="Timsy T."/>
            <person name="Behrendt U."/>
            <person name="Ulrich A."/>
            <person name="Spanner T."/>
            <person name="Foesel B.U."/>
            <person name="Horn M.A."/>
            <person name="Kolb S."/>
        </authorList>
    </citation>
    <scope>NUCLEOTIDE SEQUENCE [LARGE SCALE GENOMIC DNA]</scope>
    <source>
        <strain evidence="3 4">H4-D09</strain>
    </source>
</reference>
<keyword evidence="4" id="KW-1185">Reference proteome</keyword>
<dbReference type="EMBL" id="CP070371">
    <property type="protein sequence ID" value="QRZ15140.1"/>
    <property type="molecule type" value="Genomic_DNA"/>
</dbReference>
<keyword evidence="1 3" id="KW-0378">Hydrolase</keyword>
<dbReference type="InterPro" id="IPR050300">
    <property type="entry name" value="GDXG_lipolytic_enzyme"/>
</dbReference>